<proteinExistence type="predicted"/>
<name>A0ABQ7Y941_BRANA</name>
<accession>A0ABQ7Y941</accession>
<evidence type="ECO:0000313" key="3">
    <source>
        <dbReference type="Proteomes" id="UP000824890"/>
    </source>
</evidence>
<keyword evidence="3" id="KW-1185">Reference proteome</keyword>
<reference evidence="2 3" key="1">
    <citation type="submission" date="2021-05" db="EMBL/GenBank/DDBJ databases">
        <title>Genome Assembly of Synthetic Allotetraploid Brassica napus Reveals Homoeologous Exchanges between Subgenomes.</title>
        <authorList>
            <person name="Davis J.T."/>
        </authorList>
    </citation>
    <scope>NUCLEOTIDE SEQUENCE [LARGE SCALE GENOMIC DNA]</scope>
    <source>
        <strain evidence="3">cv. Da-Ae</strain>
        <tissue evidence="2">Seedling</tissue>
    </source>
</reference>
<feature type="region of interest" description="Disordered" evidence="1">
    <location>
        <begin position="73"/>
        <end position="93"/>
    </location>
</feature>
<comment type="caution">
    <text evidence="2">The sequence shown here is derived from an EMBL/GenBank/DDBJ whole genome shotgun (WGS) entry which is preliminary data.</text>
</comment>
<dbReference type="Proteomes" id="UP000824890">
    <property type="component" value="Unassembled WGS sequence"/>
</dbReference>
<evidence type="ECO:0000256" key="1">
    <source>
        <dbReference type="SAM" id="MobiDB-lite"/>
    </source>
</evidence>
<organism evidence="2 3">
    <name type="scientific">Brassica napus</name>
    <name type="common">Rape</name>
    <dbReference type="NCBI Taxonomy" id="3708"/>
    <lineage>
        <taxon>Eukaryota</taxon>
        <taxon>Viridiplantae</taxon>
        <taxon>Streptophyta</taxon>
        <taxon>Embryophyta</taxon>
        <taxon>Tracheophyta</taxon>
        <taxon>Spermatophyta</taxon>
        <taxon>Magnoliopsida</taxon>
        <taxon>eudicotyledons</taxon>
        <taxon>Gunneridae</taxon>
        <taxon>Pentapetalae</taxon>
        <taxon>rosids</taxon>
        <taxon>malvids</taxon>
        <taxon>Brassicales</taxon>
        <taxon>Brassicaceae</taxon>
        <taxon>Brassiceae</taxon>
        <taxon>Brassica</taxon>
    </lineage>
</organism>
<sequence>MTSELPLTSSIIEASFMKWSRGRGNSELVLMRMWNVWMEPAKGEELVIKTVEADEFLVAVSPEDVVAKEMVVREEDGPRGSAEERSGETGDEHHELLFERWKMNILGNS</sequence>
<protein>
    <submittedName>
        <fullName evidence="2">Uncharacterized protein</fullName>
    </submittedName>
</protein>
<gene>
    <name evidence="2" type="ORF">HID58_081917</name>
</gene>
<dbReference type="EMBL" id="JAGKQM010000018">
    <property type="protein sequence ID" value="KAH0864706.1"/>
    <property type="molecule type" value="Genomic_DNA"/>
</dbReference>
<evidence type="ECO:0000313" key="2">
    <source>
        <dbReference type="EMBL" id="KAH0864706.1"/>
    </source>
</evidence>